<sequence>MTHTIYVEILKEHIKARYDFVLEEDGDSGYGYGSRNNPVTKWKREYSLKSYKNSISSLDLSPAENG</sequence>
<dbReference type="Proteomes" id="UP000177625">
    <property type="component" value="Unassembled WGS sequence"/>
</dbReference>
<accession>A0A1E1ML40</accession>
<evidence type="ECO:0000313" key="1">
    <source>
        <dbReference type="EMBL" id="CZT49787.1"/>
    </source>
</evidence>
<dbReference type="AlphaFoldDB" id="A0A1E1ML40"/>
<evidence type="ECO:0000313" key="2">
    <source>
        <dbReference type="Proteomes" id="UP000177625"/>
    </source>
</evidence>
<name>A0A1E1ML40_RHYSE</name>
<reference evidence="2" key="1">
    <citation type="submission" date="2016-03" db="EMBL/GenBank/DDBJ databases">
        <authorList>
            <person name="Guldener U."/>
        </authorList>
    </citation>
    <scope>NUCLEOTIDE SEQUENCE [LARGE SCALE GENOMIC DNA]</scope>
</reference>
<dbReference type="EMBL" id="FJVC01000394">
    <property type="protein sequence ID" value="CZT49787.1"/>
    <property type="molecule type" value="Genomic_DNA"/>
</dbReference>
<keyword evidence="2" id="KW-1185">Reference proteome</keyword>
<organism evidence="1 2">
    <name type="scientific">Rhynchosporium secalis</name>
    <name type="common">Barley scald fungus</name>
    <dbReference type="NCBI Taxonomy" id="38038"/>
    <lineage>
        <taxon>Eukaryota</taxon>
        <taxon>Fungi</taxon>
        <taxon>Dikarya</taxon>
        <taxon>Ascomycota</taxon>
        <taxon>Pezizomycotina</taxon>
        <taxon>Leotiomycetes</taxon>
        <taxon>Helotiales</taxon>
        <taxon>Ploettnerulaceae</taxon>
        <taxon>Rhynchosporium</taxon>
    </lineage>
</organism>
<gene>
    <name evidence="1" type="ORF">RSE6_10678</name>
</gene>
<protein>
    <submittedName>
        <fullName evidence="1">Uncharacterized protein</fullName>
    </submittedName>
</protein>
<proteinExistence type="predicted"/>